<sequence length="358" mass="40779">MGLRSLPTKGPVPEIHRRGMKRDEEIELRLRQGLSLLDMETVFQRTADFIAREAARIMGKHEAKKVLGRNKKGKWSQQEISHLTTLRERGLSHTKLAFYLRRTKENVRKTLLELQPTLAAPNIIQGPRELPPGMQQALFEARLEAIWQALLASPMAESWTEMLELTKHDWLPTISEHILDPVKKALGGLDPPTWDDIKSLPLIHTNDAGVYARLATTGHDFHRKNERYIYVGSASKYRGGLSLRIAEHTATKPEKQSRIQRDVKAKKLRSSFVTLMVLKLDCSDPEAILQVRRTVILAEAILTVWLGALQDPKLDLSRECPWDSEILQWTGWSSHNPLDDDLTLPVNYNVQGEDESEC</sequence>
<reference evidence="1" key="1">
    <citation type="submission" date="2022-11" db="EMBL/GenBank/DDBJ databases">
        <title>Genome Sequence of Boeremia exigua.</title>
        <authorList>
            <person name="Buettner E."/>
        </authorList>
    </citation>
    <scope>NUCLEOTIDE SEQUENCE</scope>
    <source>
        <strain evidence="1">CU02</strain>
    </source>
</reference>
<protein>
    <submittedName>
        <fullName evidence="1">Uncharacterized protein</fullName>
    </submittedName>
</protein>
<dbReference type="EMBL" id="JAPHNI010000451">
    <property type="protein sequence ID" value="KAJ8110943.1"/>
    <property type="molecule type" value="Genomic_DNA"/>
</dbReference>
<evidence type="ECO:0000313" key="2">
    <source>
        <dbReference type="Proteomes" id="UP001153331"/>
    </source>
</evidence>
<gene>
    <name evidence="1" type="ORF">OPT61_g6341</name>
</gene>
<name>A0ACC2I6Y2_9PLEO</name>
<proteinExistence type="predicted"/>
<dbReference type="Proteomes" id="UP001153331">
    <property type="component" value="Unassembled WGS sequence"/>
</dbReference>
<comment type="caution">
    <text evidence="1">The sequence shown here is derived from an EMBL/GenBank/DDBJ whole genome shotgun (WGS) entry which is preliminary data.</text>
</comment>
<keyword evidence="2" id="KW-1185">Reference proteome</keyword>
<organism evidence="1 2">
    <name type="scientific">Boeremia exigua</name>
    <dbReference type="NCBI Taxonomy" id="749465"/>
    <lineage>
        <taxon>Eukaryota</taxon>
        <taxon>Fungi</taxon>
        <taxon>Dikarya</taxon>
        <taxon>Ascomycota</taxon>
        <taxon>Pezizomycotina</taxon>
        <taxon>Dothideomycetes</taxon>
        <taxon>Pleosporomycetidae</taxon>
        <taxon>Pleosporales</taxon>
        <taxon>Pleosporineae</taxon>
        <taxon>Didymellaceae</taxon>
        <taxon>Boeremia</taxon>
    </lineage>
</organism>
<accession>A0ACC2I6Y2</accession>
<evidence type="ECO:0000313" key="1">
    <source>
        <dbReference type="EMBL" id="KAJ8110943.1"/>
    </source>
</evidence>